<proteinExistence type="inferred from homology"/>
<evidence type="ECO:0000256" key="5">
    <source>
        <dbReference type="ARBA" id="ARBA00022833"/>
    </source>
</evidence>
<protein>
    <submittedName>
        <fullName evidence="8">N-acyl homoserine lactonase family protein</fullName>
    </submittedName>
</protein>
<dbReference type="SMART" id="SM00849">
    <property type="entry name" value="Lactamase_B"/>
    <property type="match status" value="1"/>
</dbReference>
<dbReference type="AlphaFoldDB" id="A0A444QDW6"/>
<comment type="caution">
    <text evidence="8">The sequence shown here is derived from an EMBL/GenBank/DDBJ whole genome shotgun (WGS) entry which is preliminary data.</text>
</comment>
<evidence type="ECO:0000256" key="4">
    <source>
        <dbReference type="ARBA" id="ARBA00022801"/>
    </source>
</evidence>
<comment type="similarity">
    <text evidence="2">Belongs to the metallo-beta-lactamase superfamily.</text>
</comment>
<evidence type="ECO:0000259" key="7">
    <source>
        <dbReference type="SMART" id="SM00849"/>
    </source>
</evidence>
<dbReference type="OrthoDB" id="3196337at2"/>
<dbReference type="InterPro" id="IPR051013">
    <property type="entry name" value="MBL_superfamily_lactonases"/>
</dbReference>
<keyword evidence="3" id="KW-0479">Metal-binding</keyword>
<dbReference type="PANTHER" id="PTHR42978">
    <property type="entry name" value="QUORUM-QUENCHING LACTONASE YTNP-RELATED-RELATED"/>
    <property type="match status" value="1"/>
</dbReference>
<evidence type="ECO:0000313" key="8">
    <source>
        <dbReference type="EMBL" id="RWZ67728.1"/>
    </source>
</evidence>
<name>A0A444QDW6_9MICO</name>
<evidence type="ECO:0000256" key="2">
    <source>
        <dbReference type="ARBA" id="ARBA00007749"/>
    </source>
</evidence>
<dbReference type="InterPro" id="IPR001279">
    <property type="entry name" value="Metallo-B-lactamas"/>
</dbReference>
<dbReference type="EMBL" id="RZNC01000001">
    <property type="protein sequence ID" value="RWZ67728.1"/>
    <property type="molecule type" value="Genomic_DNA"/>
</dbReference>
<dbReference type="CDD" id="cd07729">
    <property type="entry name" value="AHL_lactonase_MBL-fold"/>
    <property type="match status" value="1"/>
</dbReference>
<dbReference type="GO" id="GO:0016787">
    <property type="term" value="F:hydrolase activity"/>
    <property type="evidence" value="ECO:0007669"/>
    <property type="project" value="UniProtKB-KW"/>
</dbReference>
<dbReference type="Proteomes" id="UP000288603">
    <property type="component" value="Unassembled WGS sequence"/>
</dbReference>
<gene>
    <name evidence="8" type="ORF">ELQ92_00155</name>
</gene>
<dbReference type="Gene3D" id="3.60.15.10">
    <property type="entry name" value="Ribonuclease Z/Hydroxyacylglutathione hydrolase-like"/>
    <property type="match status" value="1"/>
</dbReference>
<dbReference type="GO" id="GO:0046872">
    <property type="term" value="F:metal ion binding"/>
    <property type="evidence" value="ECO:0007669"/>
    <property type="project" value="UniProtKB-KW"/>
</dbReference>
<keyword evidence="4" id="KW-0378">Hydrolase</keyword>
<evidence type="ECO:0000256" key="6">
    <source>
        <dbReference type="SAM" id="MobiDB-lite"/>
    </source>
</evidence>
<dbReference type="InterPro" id="IPR036866">
    <property type="entry name" value="RibonucZ/Hydroxyglut_hydro"/>
</dbReference>
<dbReference type="Pfam" id="PF00753">
    <property type="entry name" value="Lactamase_B"/>
    <property type="match status" value="1"/>
</dbReference>
<sequence>MSRPRAPISGARGHHLGSGSGSGSGWERQERNAVTHTTAESDALYEVTIVKYGTRQGHRSEIYLNHHLYGRPDEPLDMDYFVWVVRNAERTIVVDTGFSRAGGDNRKRTFLIQPAEAFAHLGITPEQAPPVLVTHAHYDHIGNLDHFDSSTVTIAASEYAFWTSPLAVRKQFHHSVEDAELDALRAVHDGGRLRTFEGEIQIAPGITMREVGGHTPGQSVVLVDTAEGRVLLASDAVHYYEEYEDDIPFAFVADLPAMYRGFDLITELVASGEVAHVVPGHDPDTLNRFTPVADGPLAGLAATIGGTTATTPTHSTKETIA</sequence>
<keyword evidence="5" id="KW-0862">Zinc</keyword>
<feature type="domain" description="Metallo-beta-lactamase" evidence="7">
    <location>
        <begin position="79"/>
        <end position="281"/>
    </location>
</feature>
<comment type="cofactor">
    <cofactor evidence="1">
        <name>Zn(2+)</name>
        <dbReference type="ChEBI" id="CHEBI:29105"/>
    </cofactor>
</comment>
<feature type="region of interest" description="Disordered" evidence="6">
    <location>
        <begin position="1"/>
        <end position="38"/>
    </location>
</feature>
<accession>A0A444QDW6</accession>
<dbReference type="PANTHER" id="PTHR42978:SF7">
    <property type="entry name" value="METALLO-HYDROLASE RV2300C-RELATED"/>
    <property type="match status" value="1"/>
</dbReference>
<dbReference type="SUPFAM" id="SSF56281">
    <property type="entry name" value="Metallo-hydrolase/oxidoreductase"/>
    <property type="match status" value="1"/>
</dbReference>
<reference evidence="8 9" key="1">
    <citation type="submission" date="2018-12" db="EMBL/GenBank/DDBJ databases">
        <authorList>
            <person name="Li F."/>
        </authorList>
    </citation>
    <scope>NUCLEOTIDE SEQUENCE [LARGE SCALE GENOMIC DNA]</scope>
    <source>
        <strain evidence="8 9">8H24J-4-2</strain>
    </source>
</reference>
<keyword evidence="9" id="KW-1185">Reference proteome</keyword>
<evidence type="ECO:0000256" key="3">
    <source>
        <dbReference type="ARBA" id="ARBA00022723"/>
    </source>
</evidence>
<evidence type="ECO:0000256" key="1">
    <source>
        <dbReference type="ARBA" id="ARBA00001947"/>
    </source>
</evidence>
<evidence type="ECO:0000313" key="9">
    <source>
        <dbReference type="Proteomes" id="UP000288603"/>
    </source>
</evidence>
<organism evidence="8 9">
    <name type="scientific">Labedella populi</name>
    <dbReference type="NCBI Taxonomy" id="2498850"/>
    <lineage>
        <taxon>Bacteria</taxon>
        <taxon>Bacillati</taxon>
        <taxon>Actinomycetota</taxon>
        <taxon>Actinomycetes</taxon>
        <taxon>Micrococcales</taxon>
        <taxon>Microbacteriaceae</taxon>
        <taxon>Labedella</taxon>
    </lineage>
</organism>